<proteinExistence type="predicted"/>
<dbReference type="Proteomes" id="UP000219338">
    <property type="component" value="Unassembled WGS sequence"/>
</dbReference>
<dbReference type="AlphaFoldDB" id="A0A284R665"/>
<gene>
    <name evidence="1" type="ORF">ARMOST_07565</name>
</gene>
<evidence type="ECO:0000313" key="2">
    <source>
        <dbReference type="Proteomes" id="UP000219338"/>
    </source>
</evidence>
<dbReference type="EMBL" id="FUEG01000005">
    <property type="protein sequence ID" value="SJL04204.1"/>
    <property type="molecule type" value="Genomic_DNA"/>
</dbReference>
<protein>
    <submittedName>
        <fullName evidence="1">Uncharacterized protein</fullName>
    </submittedName>
</protein>
<accession>A0A284R665</accession>
<reference evidence="2" key="1">
    <citation type="journal article" date="2017" name="Nat. Ecol. Evol.">
        <title>Genome expansion and lineage-specific genetic innovations in the forest pathogenic fungi Armillaria.</title>
        <authorList>
            <person name="Sipos G."/>
            <person name="Prasanna A.N."/>
            <person name="Walter M.C."/>
            <person name="O'Connor E."/>
            <person name="Balint B."/>
            <person name="Krizsan K."/>
            <person name="Kiss B."/>
            <person name="Hess J."/>
            <person name="Varga T."/>
            <person name="Slot J."/>
            <person name="Riley R."/>
            <person name="Boka B."/>
            <person name="Rigling D."/>
            <person name="Barry K."/>
            <person name="Lee J."/>
            <person name="Mihaltcheva S."/>
            <person name="LaButti K."/>
            <person name="Lipzen A."/>
            <person name="Waldron R."/>
            <person name="Moloney N.M."/>
            <person name="Sperisen C."/>
            <person name="Kredics L."/>
            <person name="Vagvoelgyi C."/>
            <person name="Patrignani A."/>
            <person name="Fitzpatrick D."/>
            <person name="Nagy I."/>
            <person name="Doyle S."/>
            <person name="Anderson J.B."/>
            <person name="Grigoriev I.V."/>
            <person name="Gueldener U."/>
            <person name="Muensterkoetter M."/>
            <person name="Nagy L.G."/>
        </authorList>
    </citation>
    <scope>NUCLEOTIDE SEQUENCE [LARGE SCALE GENOMIC DNA]</scope>
    <source>
        <strain evidence="2">C18/9</strain>
    </source>
</reference>
<organism evidence="1 2">
    <name type="scientific">Armillaria ostoyae</name>
    <name type="common">Armillaria root rot fungus</name>
    <dbReference type="NCBI Taxonomy" id="47428"/>
    <lineage>
        <taxon>Eukaryota</taxon>
        <taxon>Fungi</taxon>
        <taxon>Dikarya</taxon>
        <taxon>Basidiomycota</taxon>
        <taxon>Agaricomycotina</taxon>
        <taxon>Agaricomycetes</taxon>
        <taxon>Agaricomycetidae</taxon>
        <taxon>Agaricales</taxon>
        <taxon>Marasmiineae</taxon>
        <taxon>Physalacriaceae</taxon>
        <taxon>Armillaria</taxon>
    </lineage>
</organism>
<keyword evidence="2" id="KW-1185">Reference proteome</keyword>
<evidence type="ECO:0000313" key="1">
    <source>
        <dbReference type="EMBL" id="SJL04204.1"/>
    </source>
</evidence>
<sequence>MSPISVQGAAVTPASIASKLQMATGEYKVAKIFNSFGHLIGVLYYKSNSHAAEYIAHDYAFVLEHVVSRISEETNLPEDAYMFWVPCGFLGILYVLR</sequence>
<name>A0A284R665_ARMOS</name>